<proteinExistence type="inferred from homology"/>
<evidence type="ECO:0000313" key="3">
    <source>
        <dbReference type="EMBL" id="QDU31518.1"/>
    </source>
</evidence>
<dbReference type="InterPro" id="IPR052341">
    <property type="entry name" value="LOG_family_nucleotidases"/>
</dbReference>
<keyword evidence="2" id="KW-0203">Cytokinin biosynthesis</keyword>
<protein>
    <recommendedName>
        <fullName evidence="2">Cytokinin riboside 5'-monophosphate phosphoribohydrolase</fullName>
        <ecNumber evidence="2">3.2.2.n1</ecNumber>
    </recommendedName>
</protein>
<dbReference type="RefSeq" id="WP_145098778.1">
    <property type="nucleotide sequence ID" value="NZ_CP036274.1"/>
</dbReference>
<dbReference type="SUPFAM" id="SSF102405">
    <property type="entry name" value="MCP/YpsA-like"/>
    <property type="match status" value="1"/>
</dbReference>
<keyword evidence="2" id="KW-0378">Hydrolase</keyword>
<dbReference type="GO" id="GO:0005829">
    <property type="term" value="C:cytosol"/>
    <property type="evidence" value="ECO:0007669"/>
    <property type="project" value="TreeGrafter"/>
</dbReference>
<evidence type="ECO:0000256" key="2">
    <source>
        <dbReference type="RuleBase" id="RU363015"/>
    </source>
</evidence>
<dbReference type="InterPro" id="IPR031100">
    <property type="entry name" value="LOG_fam"/>
</dbReference>
<gene>
    <name evidence="3" type="ORF">ETAA8_66770</name>
</gene>
<dbReference type="InterPro" id="IPR005269">
    <property type="entry name" value="LOG"/>
</dbReference>
<dbReference type="PANTHER" id="PTHR43393">
    <property type="entry name" value="CYTOKININ RIBOSIDE 5'-MONOPHOSPHATE PHOSPHORIBOHYDROLASE"/>
    <property type="match status" value="1"/>
</dbReference>
<dbReference type="GO" id="GO:0008714">
    <property type="term" value="F:AMP nucleosidase activity"/>
    <property type="evidence" value="ECO:0007669"/>
    <property type="project" value="UniProtKB-EC"/>
</dbReference>
<dbReference type="PANTHER" id="PTHR43393:SF3">
    <property type="entry name" value="LYSINE DECARBOXYLASE-LIKE PROTEIN"/>
    <property type="match status" value="1"/>
</dbReference>
<dbReference type="Pfam" id="PF03641">
    <property type="entry name" value="Lysine_decarbox"/>
    <property type="match status" value="1"/>
</dbReference>
<keyword evidence="4" id="KW-1185">Reference proteome</keyword>
<dbReference type="GO" id="GO:0009691">
    <property type="term" value="P:cytokinin biosynthetic process"/>
    <property type="evidence" value="ECO:0007669"/>
    <property type="project" value="UniProtKB-UniRule"/>
</dbReference>
<dbReference type="Gene3D" id="3.40.50.450">
    <property type="match status" value="1"/>
</dbReference>
<dbReference type="Proteomes" id="UP000315017">
    <property type="component" value="Chromosome"/>
</dbReference>
<sequence length="282" mass="32040">MTELPLDAILSSPSYRLANEDLEFLERPELRPVRMQLELLKPEMLLGENHIDSTVVVFGGTAIVEQHEADRRLLEAENALKESPHDAQRQRDVVRAKSVVAKARYYELAREFASLVSSTCQLGGRCDYVVVTGGGPGIMEAANRGAHDVGCKSVGLNITLPQEQDPNPYITPELCFQFRYFALRKMHFLMRAKALVVFPGGFGTLDEMLEVLTLKQTGRMQDIPVILFGRQFWDQVINFQFLADEGVIADHHLKLIQYAETPAEAWELIMRFHRLREESHMD</sequence>
<reference evidence="3 4" key="1">
    <citation type="submission" date="2019-02" db="EMBL/GenBank/DDBJ databases">
        <title>Deep-cultivation of Planctomycetes and their phenomic and genomic characterization uncovers novel biology.</title>
        <authorList>
            <person name="Wiegand S."/>
            <person name="Jogler M."/>
            <person name="Boedeker C."/>
            <person name="Pinto D."/>
            <person name="Vollmers J."/>
            <person name="Rivas-Marin E."/>
            <person name="Kohn T."/>
            <person name="Peeters S.H."/>
            <person name="Heuer A."/>
            <person name="Rast P."/>
            <person name="Oberbeckmann S."/>
            <person name="Bunk B."/>
            <person name="Jeske O."/>
            <person name="Meyerdierks A."/>
            <person name="Storesund J.E."/>
            <person name="Kallscheuer N."/>
            <person name="Luecker S."/>
            <person name="Lage O.M."/>
            <person name="Pohl T."/>
            <person name="Merkel B.J."/>
            <person name="Hornburger P."/>
            <person name="Mueller R.-W."/>
            <person name="Bruemmer F."/>
            <person name="Labrenz M."/>
            <person name="Spormann A.M."/>
            <person name="Op den Camp H."/>
            <person name="Overmann J."/>
            <person name="Amann R."/>
            <person name="Jetten M.S.M."/>
            <person name="Mascher T."/>
            <person name="Medema M.H."/>
            <person name="Devos D.P."/>
            <person name="Kaster A.-K."/>
            <person name="Ovreas L."/>
            <person name="Rohde M."/>
            <person name="Galperin M.Y."/>
            <person name="Jogler C."/>
        </authorList>
    </citation>
    <scope>NUCLEOTIDE SEQUENCE [LARGE SCALE GENOMIC DNA]</scope>
    <source>
        <strain evidence="3 4">ETA_A8</strain>
    </source>
</reference>
<evidence type="ECO:0000313" key="4">
    <source>
        <dbReference type="Proteomes" id="UP000315017"/>
    </source>
</evidence>
<dbReference type="KEGG" id="aagg:ETAA8_66770"/>
<comment type="similarity">
    <text evidence="2">Belongs to the LOG family.</text>
</comment>
<evidence type="ECO:0000256" key="1">
    <source>
        <dbReference type="ARBA" id="ARBA00000274"/>
    </source>
</evidence>
<dbReference type="OrthoDB" id="9801098at2"/>
<comment type="catalytic activity">
    <reaction evidence="1">
        <text>AMP + H2O = D-ribose 5-phosphate + adenine</text>
        <dbReference type="Rhea" id="RHEA:20129"/>
        <dbReference type="ChEBI" id="CHEBI:15377"/>
        <dbReference type="ChEBI" id="CHEBI:16708"/>
        <dbReference type="ChEBI" id="CHEBI:78346"/>
        <dbReference type="ChEBI" id="CHEBI:456215"/>
        <dbReference type="EC" id="3.2.2.4"/>
    </reaction>
</comment>
<dbReference type="EMBL" id="CP036274">
    <property type="protein sequence ID" value="QDU31518.1"/>
    <property type="molecule type" value="Genomic_DNA"/>
</dbReference>
<dbReference type="NCBIfam" id="TIGR00730">
    <property type="entry name" value="Rossman fold protein, TIGR00730 family"/>
    <property type="match status" value="1"/>
</dbReference>
<organism evidence="3 4">
    <name type="scientific">Anatilimnocola aggregata</name>
    <dbReference type="NCBI Taxonomy" id="2528021"/>
    <lineage>
        <taxon>Bacteria</taxon>
        <taxon>Pseudomonadati</taxon>
        <taxon>Planctomycetota</taxon>
        <taxon>Planctomycetia</taxon>
        <taxon>Pirellulales</taxon>
        <taxon>Pirellulaceae</taxon>
        <taxon>Anatilimnocola</taxon>
    </lineage>
</organism>
<accession>A0A517YMR3</accession>
<dbReference type="EC" id="3.2.2.n1" evidence="2"/>
<dbReference type="AlphaFoldDB" id="A0A517YMR3"/>
<name>A0A517YMR3_9BACT</name>